<proteinExistence type="predicted"/>
<organism evidence="2 3">
    <name type="scientific">Scophthalmus maximus</name>
    <name type="common">Turbot</name>
    <name type="synonym">Psetta maxima</name>
    <dbReference type="NCBI Taxonomy" id="52904"/>
    <lineage>
        <taxon>Eukaryota</taxon>
        <taxon>Metazoa</taxon>
        <taxon>Chordata</taxon>
        <taxon>Craniata</taxon>
        <taxon>Vertebrata</taxon>
        <taxon>Euteleostomi</taxon>
        <taxon>Actinopterygii</taxon>
        <taxon>Neopterygii</taxon>
        <taxon>Teleostei</taxon>
        <taxon>Neoteleostei</taxon>
        <taxon>Acanthomorphata</taxon>
        <taxon>Carangaria</taxon>
        <taxon>Pleuronectiformes</taxon>
        <taxon>Pleuronectoidei</taxon>
        <taxon>Scophthalmidae</taxon>
        <taxon>Scophthalmus</taxon>
    </lineage>
</organism>
<protein>
    <submittedName>
        <fullName evidence="2">Uncharacterized protein</fullName>
    </submittedName>
</protein>
<dbReference type="EMBL" id="CP026247">
    <property type="protein sequence ID" value="AWP01992.1"/>
    <property type="molecule type" value="Genomic_DNA"/>
</dbReference>
<gene>
    <name evidence="2" type="ORF">SMAX5B_022721</name>
</gene>
<dbReference type="AlphaFoldDB" id="A0A2U9BE96"/>
<name>A0A2U9BE96_SCOMX</name>
<sequence>MTSAFFLGEGTFAVHPYDHLGAALKQKPDGPQWRDGGAETFPELRREERHVNKE</sequence>
<reference evidence="2 3" key="1">
    <citation type="submission" date="2017-12" db="EMBL/GenBank/DDBJ databases">
        <title>Integrating genomic resources of turbot (Scophthalmus maximus) in depth evaluation of genetic and physical mapping variation across individuals.</title>
        <authorList>
            <person name="Martinez P."/>
        </authorList>
    </citation>
    <scope>NUCLEOTIDE SEQUENCE [LARGE SCALE GENOMIC DNA]</scope>
</reference>
<evidence type="ECO:0000313" key="2">
    <source>
        <dbReference type="EMBL" id="AWP01992.1"/>
    </source>
</evidence>
<feature type="region of interest" description="Disordered" evidence="1">
    <location>
        <begin position="23"/>
        <end position="54"/>
    </location>
</feature>
<keyword evidence="3" id="KW-1185">Reference proteome</keyword>
<evidence type="ECO:0000313" key="3">
    <source>
        <dbReference type="Proteomes" id="UP000246464"/>
    </source>
</evidence>
<evidence type="ECO:0000256" key="1">
    <source>
        <dbReference type="SAM" id="MobiDB-lite"/>
    </source>
</evidence>
<accession>A0A2U9BE96</accession>
<dbReference type="Proteomes" id="UP000246464">
    <property type="component" value="Chromosome 5"/>
</dbReference>
<feature type="compositionally biased region" description="Basic and acidic residues" evidence="1">
    <location>
        <begin position="42"/>
        <end position="54"/>
    </location>
</feature>